<proteinExistence type="predicted"/>
<name>A0A915JW57_ROMCU</name>
<evidence type="ECO:0000313" key="3">
    <source>
        <dbReference type="WBParaSite" id="nRc.2.0.1.t30655-RA"/>
    </source>
</evidence>
<dbReference type="Proteomes" id="UP000887565">
    <property type="component" value="Unplaced"/>
</dbReference>
<feature type="compositionally biased region" description="Acidic residues" evidence="1">
    <location>
        <begin position="117"/>
        <end position="132"/>
    </location>
</feature>
<reference evidence="3" key="1">
    <citation type="submission" date="2022-11" db="UniProtKB">
        <authorList>
            <consortium name="WormBaseParasite"/>
        </authorList>
    </citation>
    <scope>IDENTIFICATION</scope>
</reference>
<dbReference type="AlphaFoldDB" id="A0A915JW57"/>
<accession>A0A915JW57</accession>
<organism evidence="2 3">
    <name type="scientific">Romanomermis culicivorax</name>
    <name type="common">Nematode worm</name>
    <dbReference type="NCBI Taxonomy" id="13658"/>
    <lineage>
        <taxon>Eukaryota</taxon>
        <taxon>Metazoa</taxon>
        <taxon>Ecdysozoa</taxon>
        <taxon>Nematoda</taxon>
        <taxon>Enoplea</taxon>
        <taxon>Dorylaimia</taxon>
        <taxon>Mermithida</taxon>
        <taxon>Mermithoidea</taxon>
        <taxon>Mermithidae</taxon>
        <taxon>Romanomermis</taxon>
    </lineage>
</organism>
<feature type="region of interest" description="Disordered" evidence="1">
    <location>
        <begin position="117"/>
        <end position="168"/>
    </location>
</feature>
<dbReference type="WBParaSite" id="nRc.2.0.1.t30655-RA">
    <property type="protein sequence ID" value="nRc.2.0.1.t30655-RA"/>
    <property type="gene ID" value="nRc.2.0.1.g30655"/>
</dbReference>
<keyword evidence="2" id="KW-1185">Reference proteome</keyword>
<evidence type="ECO:0000313" key="2">
    <source>
        <dbReference type="Proteomes" id="UP000887565"/>
    </source>
</evidence>
<evidence type="ECO:0000256" key="1">
    <source>
        <dbReference type="SAM" id="MobiDB-lite"/>
    </source>
</evidence>
<protein>
    <submittedName>
        <fullName evidence="3">Uncharacterized protein</fullName>
    </submittedName>
</protein>
<sequence length="184" mass="21297">MTIDVDALGLVFWKGASVQFKNWWGSQHGEQYLTRTKPFWGFMKQLCQMFQNHMLDDEQLASHLWNILQPGARALWMGAHKKYIHTHLRLEAASAMVVIVYNCILIYVKELVVDEDSENITSKDEEEEEEEKTLDNNNIWNEKGTILDYDDDENNQYKSYSPHSSNEEEIYEPVQFGGGVCAAA</sequence>